<dbReference type="EMBL" id="BAAAFD010000003">
    <property type="protein sequence ID" value="GAA0855395.1"/>
    <property type="molecule type" value="Genomic_DNA"/>
</dbReference>
<keyword evidence="1" id="KW-0059">Arsenical resistance</keyword>
<name>A0ABP3WTP2_9ALTE</name>
<dbReference type="Pfam" id="PF01451">
    <property type="entry name" value="LMWPc"/>
    <property type="match status" value="1"/>
</dbReference>
<evidence type="ECO:0000256" key="1">
    <source>
        <dbReference type="ARBA" id="ARBA00022849"/>
    </source>
</evidence>
<dbReference type="Proteomes" id="UP001500359">
    <property type="component" value="Unassembled WGS sequence"/>
</dbReference>
<feature type="domain" description="Phosphotyrosine protein phosphatase I" evidence="2">
    <location>
        <begin position="2"/>
        <end position="137"/>
    </location>
</feature>
<sequence>MLKILYICTHNRCRSILSEAITNEDSQHKIMAKSAGSDPAGVIHPLSLQYLVEAGYSTADLKSQSWEEFKDFNPDFVITVCDSAAQQSCPLWFGRATQLYWELADPSILDGTEEQKRWAFNNTIDVIKKRVALLVEYADLSHAELTKKLLSVGAILTAKPSKIC</sequence>
<accession>A0ABP3WTP2</accession>
<dbReference type="PANTHER" id="PTHR43428">
    <property type="entry name" value="ARSENATE REDUCTASE"/>
    <property type="match status" value="1"/>
</dbReference>
<organism evidence="3 4">
    <name type="scientific">Aliiglaciecola litoralis</name>
    <dbReference type="NCBI Taxonomy" id="582857"/>
    <lineage>
        <taxon>Bacteria</taxon>
        <taxon>Pseudomonadati</taxon>
        <taxon>Pseudomonadota</taxon>
        <taxon>Gammaproteobacteria</taxon>
        <taxon>Alteromonadales</taxon>
        <taxon>Alteromonadaceae</taxon>
        <taxon>Aliiglaciecola</taxon>
    </lineage>
</organism>
<dbReference type="SMART" id="SM00226">
    <property type="entry name" value="LMWPc"/>
    <property type="match status" value="1"/>
</dbReference>
<dbReference type="PANTHER" id="PTHR43428:SF1">
    <property type="entry name" value="ARSENATE REDUCTASE"/>
    <property type="match status" value="1"/>
</dbReference>
<evidence type="ECO:0000313" key="4">
    <source>
        <dbReference type="Proteomes" id="UP001500359"/>
    </source>
</evidence>
<dbReference type="InterPro" id="IPR036196">
    <property type="entry name" value="Ptyr_pPase_sf"/>
</dbReference>
<keyword evidence="4" id="KW-1185">Reference proteome</keyword>
<comment type="caution">
    <text evidence="3">The sequence shown here is derived from an EMBL/GenBank/DDBJ whole genome shotgun (WGS) entry which is preliminary data.</text>
</comment>
<dbReference type="InterPro" id="IPR023485">
    <property type="entry name" value="Ptyr_pPase"/>
</dbReference>
<dbReference type="Gene3D" id="3.40.50.2300">
    <property type="match status" value="1"/>
</dbReference>
<dbReference type="CDD" id="cd16345">
    <property type="entry name" value="LMWP_ArsC"/>
    <property type="match status" value="1"/>
</dbReference>
<gene>
    <name evidence="3" type="ORF">GCM10009114_14210</name>
</gene>
<protein>
    <submittedName>
        <fullName evidence="3">Arsenate reductase ArsC</fullName>
    </submittedName>
</protein>
<evidence type="ECO:0000313" key="3">
    <source>
        <dbReference type="EMBL" id="GAA0855395.1"/>
    </source>
</evidence>
<evidence type="ECO:0000259" key="2">
    <source>
        <dbReference type="SMART" id="SM00226"/>
    </source>
</evidence>
<proteinExistence type="predicted"/>
<reference evidence="4" key="1">
    <citation type="journal article" date="2019" name="Int. J. Syst. Evol. Microbiol.">
        <title>The Global Catalogue of Microorganisms (GCM) 10K type strain sequencing project: providing services to taxonomists for standard genome sequencing and annotation.</title>
        <authorList>
            <consortium name="The Broad Institute Genomics Platform"/>
            <consortium name="The Broad Institute Genome Sequencing Center for Infectious Disease"/>
            <person name="Wu L."/>
            <person name="Ma J."/>
        </authorList>
    </citation>
    <scope>NUCLEOTIDE SEQUENCE [LARGE SCALE GENOMIC DNA]</scope>
    <source>
        <strain evidence="4">JCM 15896</strain>
    </source>
</reference>
<dbReference type="SUPFAM" id="SSF52788">
    <property type="entry name" value="Phosphotyrosine protein phosphatases I"/>
    <property type="match status" value="1"/>
</dbReference>
<dbReference type="RefSeq" id="WP_343858106.1">
    <property type="nucleotide sequence ID" value="NZ_BAAAFD010000003.1"/>
</dbReference>